<dbReference type="SUPFAM" id="SSF143597">
    <property type="entry name" value="YojJ-like"/>
    <property type="match status" value="1"/>
</dbReference>
<comment type="catalytic activity">
    <reaction evidence="1 10">
        <text>2 ATP = 3',3'-c-di-AMP + 2 diphosphate</text>
        <dbReference type="Rhea" id="RHEA:35655"/>
        <dbReference type="ChEBI" id="CHEBI:30616"/>
        <dbReference type="ChEBI" id="CHEBI:33019"/>
        <dbReference type="ChEBI" id="CHEBI:71500"/>
        <dbReference type="EC" id="2.7.7.85"/>
    </reaction>
</comment>
<dbReference type="Pfam" id="PF02457">
    <property type="entry name" value="DAC"/>
    <property type="match status" value="1"/>
</dbReference>
<evidence type="ECO:0000256" key="7">
    <source>
        <dbReference type="ARBA" id="ARBA00022840"/>
    </source>
</evidence>
<evidence type="ECO:0000256" key="6">
    <source>
        <dbReference type="ARBA" id="ARBA00022741"/>
    </source>
</evidence>
<feature type="transmembrane region" description="Helical" evidence="10">
    <location>
        <begin position="45"/>
        <end position="62"/>
    </location>
</feature>
<comment type="caution">
    <text evidence="12">The sequence shown here is derived from an EMBL/GenBank/DDBJ whole genome shotgun (WGS) entry which is preliminary data.</text>
</comment>
<evidence type="ECO:0000259" key="11">
    <source>
        <dbReference type="PROSITE" id="PS51794"/>
    </source>
</evidence>
<evidence type="ECO:0000256" key="5">
    <source>
        <dbReference type="ARBA" id="ARBA00022695"/>
    </source>
</evidence>
<reference evidence="12" key="2">
    <citation type="journal article" date="2021" name="PeerJ">
        <title>Extensive microbial diversity within the chicken gut microbiome revealed by metagenomics and culture.</title>
        <authorList>
            <person name="Gilroy R."/>
            <person name="Ravi A."/>
            <person name="Getino M."/>
            <person name="Pursley I."/>
            <person name="Horton D.L."/>
            <person name="Alikhan N.F."/>
            <person name="Baker D."/>
            <person name="Gharbi K."/>
            <person name="Hall N."/>
            <person name="Watson M."/>
            <person name="Adriaenssens E.M."/>
            <person name="Foster-Nyarko E."/>
            <person name="Jarju S."/>
            <person name="Secka A."/>
            <person name="Antonio M."/>
            <person name="Oren A."/>
            <person name="Chaudhuri R.R."/>
            <person name="La Ragione R."/>
            <person name="Hildebrand F."/>
            <person name="Pallen M.J."/>
        </authorList>
    </citation>
    <scope>NUCLEOTIDE SEQUENCE</scope>
    <source>
        <strain evidence="12">CHK181-108</strain>
    </source>
</reference>
<dbReference type="AlphaFoldDB" id="A0A9D1H1U9"/>
<evidence type="ECO:0000256" key="10">
    <source>
        <dbReference type="HAMAP-Rule" id="MF_01499"/>
    </source>
</evidence>
<reference evidence="12" key="1">
    <citation type="submission" date="2020-10" db="EMBL/GenBank/DDBJ databases">
        <authorList>
            <person name="Gilroy R."/>
        </authorList>
    </citation>
    <scope>NUCLEOTIDE SEQUENCE</scope>
    <source>
        <strain evidence="12">CHK181-108</strain>
    </source>
</reference>
<dbReference type="InterPro" id="IPR034701">
    <property type="entry name" value="CdaA"/>
</dbReference>
<dbReference type="PANTHER" id="PTHR34185">
    <property type="entry name" value="DIADENYLATE CYCLASE"/>
    <property type="match status" value="1"/>
</dbReference>
<dbReference type="GO" id="GO:0004016">
    <property type="term" value="F:adenylate cyclase activity"/>
    <property type="evidence" value="ECO:0007669"/>
    <property type="project" value="UniProtKB-UniRule"/>
</dbReference>
<dbReference type="FunFam" id="3.40.1700.10:FF:000002">
    <property type="entry name" value="Diadenylate cyclase"/>
    <property type="match status" value="1"/>
</dbReference>
<dbReference type="InterPro" id="IPR014046">
    <property type="entry name" value="C-di-AMP_synthase"/>
</dbReference>
<sequence length="280" mass="30640">MEELFSQLSKYLRILRINDAIDILIVAVILYYLIKIVRETRAMQLLKGLAIFGIAFVVSSGLKLTAMNYILSTTLQFGVFAIIVIFQPELRNILERIGRVKFGNIIDLNSGDDGAEILNAIAAVSEAAANMSATRTGALMVFERETRLGEYISTGTLLDAKISSRLLENIFVPNTPLHDGAVIMRGDKILTAGCLLPLTANNNLSKDLGTRHRAAIGLSEVTDAAIIVVSEETGKISIALNGSLTRNFTEESLTKALTKILTKPQRTTDALGKIKFWRSK</sequence>
<evidence type="ECO:0000256" key="1">
    <source>
        <dbReference type="ARBA" id="ARBA00000877"/>
    </source>
</evidence>
<dbReference type="InterPro" id="IPR003390">
    <property type="entry name" value="DNA_integrity_scan_DisA_N"/>
</dbReference>
<dbReference type="Proteomes" id="UP000824165">
    <property type="component" value="Unassembled WGS sequence"/>
</dbReference>
<evidence type="ECO:0000256" key="3">
    <source>
        <dbReference type="ARBA" id="ARBA00022679"/>
    </source>
</evidence>
<evidence type="ECO:0000256" key="4">
    <source>
        <dbReference type="ARBA" id="ARBA00022692"/>
    </source>
</evidence>
<keyword evidence="4 10" id="KW-0812">Transmembrane</keyword>
<accession>A0A9D1H1U9</accession>
<feature type="domain" description="DAC" evidence="11">
    <location>
        <begin position="87"/>
        <end position="250"/>
    </location>
</feature>
<evidence type="ECO:0000313" key="12">
    <source>
        <dbReference type="EMBL" id="HIT84536.1"/>
    </source>
</evidence>
<dbReference type="InterPro" id="IPR036888">
    <property type="entry name" value="DNA_integrity_DisA_N_sf"/>
</dbReference>
<dbReference type="Gene3D" id="3.40.1700.10">
    <property type="entry name" value="DNA integrity scanning protein, DisA, N-terminal domain"/>
    <property type="match status" value="1"/>
</dbReference>
<dbReference type="GO" id="GO:0005524">
    <property type="term" value="F:ATP binding"/>
    <property type="evidence" value="ECO:0007669"/>
    <property type="project" value="UniProtKB-UniRule"/>
</dbReference>
<comment type="subunit">
    <text evidence="10">Probably a homodimer.</text>
</comment>
<organism evidence="12 13">
    <name type="scientific">Candidatus Ornithomonoglobus intestinigallinarum</name>
    <dbReference type="NCBI Taxonomy" id="2840894"/>
    <lineage>
        <taxon>Bacteria</taxon>
        <taxon>Bacillati</taxon>
        <taxon>Bacillota</taxon>
        <taxon>Clostridia</taxon>
        <taxon>Candidatus Ornithomonoglobus</taxon>
    </lineage>
</organism>
<protein>
    <recommendedName>
        <fullName evidence="10">Diadenylate cyclase</fullName>
        <shortName evidence="10">DAC</shortName>
        <ecNumber evidence="10">2.7.7.85</ecNumber>
    </recommendedName>
    <alternativeName>
        <fullName evidence="10">Cyclic-di-AMP synthase</fullName>
        <shortName evidence="10">c-di-AMP synthase</shortName>
    </alternativeName>
</protein>
<comment type="caution">
    <text evidence="10">Lacks conserved residue(s) required for the propagation of feature annotation.</text>
</comment>
<name>A0A9D1H1U9_9FIRM</name>
<comment type="similarity">
    <text evidence="10">Belongs to the adenylate cyclase family. DacA/CdaA subfamily.</text>
</comment>
<proteinExistence type="inferred from homology"/>
<dbReference type="PIRSF" id="PIRSF004793">
    <property type="entry name" value="UCP004793"/>
    <property type="match status" value="1"/>
</dbReference>
<dbReference type="NCBIfam" id="TIGR00159">
    <property type="entry name" value="diadenylate cyclase CdaA"/>
    <property type="match status" value="1"/>
</dbReference>
<dbReference type="GO" id="GO:0006171">
    <property type="term" value="P:cAMP biosynthetic process"/>
    <property type="evidence" value="ECO:0007669"/>
    <property type="project" value="InterPro"/>
</dbReference>
<dbReference type="EC" id="2.7.7.85" evidence="10"/>
<evidence type="ECO:0000256" key="8">
    <source>
        <dbReference type="ARBA" id="ARBA00022989"/>
    </source>
</evidence>
<dbReference type="InterPro" id="IPR050338">
    <property type="entry name" value="DisA"/>
</dbReference>
<keyword evidence="5 10" id="KW-0548">Nucleotidyltransferase</keyword>
<gene>
    <name evidence="10" type="primary">dacA</name>
    <name evidence="12" type="ORF">IAA60_01390</name>
</gene>
<dbReference type="PANTHER" id="PTHR34185:SF1">
    <property type="entry name" value="DIADENYLATE CYCLASE"/>
    <property type="match status" value="1"/>
</dbReference>
<comment type="function">
    <text evidence="10">Catalyzes the condensation of 2 ATP molecules into cyclic di-AMP (c-di-AMP), a second messenger used to regulate differing processes in different bacteria.</text>
</comment>
<dbReference type="Pfam" id="PF19293">
    <property type="entry name" value="CdaA_N"/>
    <property type="match status" value="1"/>
</dbReference>
<dbReference type="EMBL" id="DVLU01000011">
    <property type="protein sequence ID" value="HIT84536.1"/>
    <property type="molecule type" value="Genomic_DNA"/>
</dbReference>
<keyword evidence="6 10" id="KW-0547">Nucleotide-binding</keyword>
<feature type="transmembrane region" description="Helical" evidence="10">
    <location>
        <begin position="14"/>
        <end position="33"/>
    </location>
</feature>
<keyword evidence="2 10" id="KW-1003">Cell membrane</keyword>
<evidence type="ECO:0000256" key="9">
    <source>
        <dbReference type="ARBA" id="ARBA00023136"/>
    </source>
</evidence>
<evidence type="ECO:0000256" key="2">
    <source>
        <dbReference type="ARBA" id="ARBA00022475"/>
    </source>
</evidence>
<dbReference type="GO" id="GO:0106408">
    <property type="term" value="F:diadenylate cyclase activity"/>
    <property type="evidence" value="ECO:0007669"/>
    <property type="project" value="UniProtKB-EC"/>
</dbReference>
<dbReference type="HAMAP" id="MF_01499">
    <property type="entry name" value="DacA"/>
    <property type="match status" value="1"/>
</dbReference>
<keyword evidence="7 10" id="KW-0067">ATP-binding</keyword>
<dbReference type="PROSITE" id="PS51794">
    <property type="entry name" value="DAC"/>
    <property type="match status" value="1"/>
</dbReference>
<keyword evidence="3 10" id="KW-0808">Transferase</keyword>
<evidence type="ECO:0000313" key="13">
    <source>
        <dbReference type="Proteomes" id="UP000824165"/>
    </source>
</evidence>
<keyword evidence="9 10" id="KW-0472">Membrane</keyword>
<keyword evidence="8 10" id="KW-1133">Transmembrane helix</keyword>
<dbReference type="InterPro" id="IPR045585">
    <property type="entry name" value="CdaA_N"/>
</dbReference>